<sequence length="606" mass="65980">MSDSIFTWTFRATSGDSWGGLLVDDTARYVVGSTLATAHGTYSIVAAEPQGMDLGALGMEEGWISVGWYRDSRGSWMVTRLGEAAPAGLAGLGSEVDAAWNGSAWDSFGRGGADQADPSSLANSLFTWTFTFNSGDILYGTLLADSLDWNAGDTWRTAHGLYRIVTETPFGQSPSEVELDGTVYTTRYYDSAARIDFALESGGSAPTGYAGLGSEMDRAWTGTRWAQVGQGGALEADRQPDMLFDWRFELPNGDSYFGRLASHSTAWQVGDTLAAANGTYIITAAASLGGQVIANGTVWTTGGYYDGSARQLLTTYSAYVQGGAPTGYGGLGSEFDYAWDGDEWDDFGLAGTVQASVEQPARFSWYFTHGTSGDLYAGYVVADAGLYQVGQNFAGARGTYTIYEKVAWSLNAAPEGTVWVTDYRDAQSGIWMQPRAWQQGQATTQAGLGQEYDYVWDGREWDDFGQGGIYQVDVGPDGYYAWAFYSNSGDLYAGWLSEDFARFNIGDRLQGANGYYEIYNKWDHPNPTNIRDGTLWITDYYDGHSDRWLPTRSWGQNGQSASEWGIGNEYEYAWTGTEWVGFGVGGIHELDVEPLAANNPPEPFVL</sequence>
<proteinExistence type="predicted"/>
<accession>A0ABS6HCN9</accession>
<comment type="caution">
    <text evidence="1">The sequence shown here is derived from an EMBL/GenBank/DDBJ whole genome shotgun (WGS) entry which is preliminary data.</text>
</comment>
<dbReference type="Proteomes" id="UP000689967">
    <property type="component" value="Unassembled WGS sequence"/>
</dbReference>
<reference evidence="1 2" key="1">
    <citation type="submission" date="2021-01" db="EMBL/GenBank/DDBJ databases">
        <title>Roseomonas sp. nov, a bacterium isolated from an oil production mixture in Yumen Oilfield.</title>
        <authorList>
            <person name="Wu D."/>
        </authorList>
    </citation>
    <scope>NUCLEOTIDE SEQUENCE [LARGE SCALE GENOMIC DNA]</scope>
    <source>
        <strain evidence="1 2">ROY-5-3</strain>
    </source>
</reference>
<gene>
    <name evidence="1" type="ORF">JJQ90_20910</name>
</gene>
<name>A0ABS6HCN9_9PROT</name>
<dbReference type="EMBL" id="JAERQM010000007">
    <property type="protein sequence ID" value="MBU8546194.1"/>
    <property type="molecule type" value="Genomic_DNA"/>
</dbReference>
<evidence type="ECO:0000313" key="2">
    <source>
        <dbReference type="Proteomes" id="UP000689967"/>
    </source>
</evidence>
<evidence type="ECO:0000313" key="1">
    <source>
        <dbReference type="EMBL" id="MBU8546194.1"/>
    </source>
</evidence>
<dbReference type="RefSeq" id="WP_216878217.1">
    <property type="nucleotide sequence ID" value="NZ_JAERQM010000007.1"/>
</dbReference>
<keyword evidence="2" id="KW-1185">Reference proteome</keyword>
<organism evidence="1 2">
    <name type="scientific">Falsiroseomonas oleicola</name>
    <dbReference type="NCBI Taxonomy" id="2801474"/>
    <lineage>
        <taxon>Bacteria</taxon>
        <taxon>Pseudomonadati</taxon>
        <taxon>Pseudomonadota</taxon>
        <taxon>Alphaproteobacteria</taxon>
        <taxon>Acetobacterales</taxon>
        <taxon>Roseomonadaceae</taxon>
        <taxon>Falsiroseomonas</taxon>
    </lineage>
</organism>
<protein>
    <submittedName>
        <fullName evidence="1">Uncharacterized protein</fullName>
    </submittedName>
</protein>